<dbReference type="PANTHER" id="PTHR37422:SF13">
    <property type="entry name" value="LIPOPOLYSACCHARIDE BIOSYNTHESIS PROTEIN PA4999-RELATED"/>
    <property type="match status" value="1"/>
</dbReference>
<feature type="transmembrane region" description="Helical" evidence="5">
    <location>
        <begin position="75"/>
        <end position="95"/>
    </location>
</feature>
<keyword evidence="8" id="KW-1185">Reference proteome</keyword>
<dbReference type="STRING" id="1280953.HOC_14388"/>
<dbReference type="Pfam" id="PF04932">
    <property type="entry name" value="Wzy_C"/>
    <property type="match status" value="1"/>
</dbReference>
<dbReference type="RefSeq" id="WP_035539736.1">
    <property type="nucleotide sequence ID" value="NZ_ARYL01000023.1"/>
</dbReference>
<keyword evidence="3 5" id="KW-1133">Transmembrane helix</keyword>
<dbReference type="eggNOG" id="COG3307">
    <property type="taxonomic scope" value="Bacteria"/>
</dbReference>
<organism evidence="7 8">
    <name type="scientific">Hyphomonas oceanitis SCH89</name>
    <dbReference type="NCBI Taxonomy" id="1280953"/>
    <lineage>
        <taxon>Bacteria</taxon>
        <taxon>Pseudomonadati</taxon>
        <taxon>Pseudomonadota</taxon>
        <taxon>Alphaproteobacteria</taxon>
        <taxon>Hyphomonadales</taxon>
        <taxon>Hyphomonadaceae</taxon>
        <taxon>Hyphomonas</taxon>
    </lineage>
</organism>
<accession>A0A059G540</accession>
<keyword evidence="2 5" id="KW-0812">Transmembrane</keyword>
<evidence type="ECO:0000313" key="8">
    <source>
        <dbReference type="Proteomes" id="UP000024942"/>
    </source>
</evidence>
<dbReference type="PANTHER" id="PTHR37422">
    <property type="entry name" value="TEICHURONIC ACID BIOSYNTHESIS PROTEIN TUAE"/>
    <property type="match status" value="1"/>
</dbReference>
<protein>
    <submittedName>
        <fullName evidence="7">Putative O-antigen polymerase</fullName>
    </submittedName>
</protein>
<feature type="transmembrane region" description="Helical" evidence="5">
    <location>
        <begin position="208"/>
        <end position="226"/>
    </location>
</feature>
<name>A0A059G540_9PROT</name>
<feature type="transmembrane region" description="Helical" evidence="5">
    <location>
        <begin position="367"/>
        <end position="385"/>
    </location>
</feature>
<dbReference type="PATRIC" id="fig|1280953.3.peg.2892"/>
<feature type="transmembrane region" description="Helical" evidence="5">
    <location>
        <begin position="184"/>
        <end position="202"/>
    </location>
</feature>
<proteinExistence type="predicted"/>
<feature type="transmembrane region" description="Helical" evidence="5">
    <location>
        <begin position="159"/>
        <end position="177"/>
    </location>
</feature>
<gene>
    <name evidence="7" type="ORF">HOC_14388</name>
</gene>
<evidence type="ECO:0000256" key="4">
    <source>
        <dbReference type="ARBA" id="ARBA00023136"/>
    </source>
</evidence>
<evidence type="ECO:0000256" key="3">
    <source>
        <dbReference type="ARBA" id="ARBA00022989"/>
    </source>
</evidence>
<evidence type="ECO:0000313" key="7">
    <source>
        <dbReference type="EMBL" id="KDA01715.1"/>
    </source>
</evidence>
<feature type="transmembrane region" description="Helical" evidence="5">
    <location>
        <begin position="335"/>
        <end position="355"/>
    </location>
</feature>
<feature type="transmembrane region" description="Helical" evidence="5">
    <location>
        <begin position="391"/>
        <end position="411"/>
    </location>
</feature>
<dbReference type="GO" id="GO:0016020">
    <property type="term" value="C:membrane"/>
    <property type="evidence" value="ECO:0007669"/>
    <property type="project" value="UniProtKB-SubCell"/>
</dbReference>
<sequence>MNMVKPIKVSEEEVVGFGNLYSSGRSAPLWEQAIITLWFFVTYLPLDGVAPIRYLLVAYFVGLTVMFYREVMPVLFKCWPLFLLPIFGLLSFTWSPYPSEALRSGMLMLLTPLTIIVIGVRLNTRQVLRCLMFAGMITTIYVTPTLSTFADGGAYGSKNLLAMQMLFAMLMSLVTALNDKEPIWVRLLGLAFVPICFVYQYLAHSATSLVFAVVGIAGMIGVRYFWISFGKIRHLRLSVAMFAAFVALASTMVVLSMPENTLMDDFLGLLGKDSTFSGRALIWREAELVSQEHPLFGLGLEGFWQYDVGAAQTINENDFKAFGTKLTFHNAYWEVRVHLGYVGLVLFIFILGWCMKRTIVSWLRAPGMDSSALLITMVIIFTSTFTESSLWSTFNTLVNLFYFGAMTTMGAGARKFEGRVPVVIRHTV</sequence>
<dbReference type="InterPro" id="IPR007016">
    <property type="entry name" value="O-antigen_ligase-rel_domated"/>
</dbReference>
<comment type="caution">
    <text evidence="7">The sequence shown here is derived from an EMBL/GenBank/DDBJ whole genome shotgun (WGS) entry which is preliminary data.</text>
</comment>
<dbReference type="AlphaFoldDB" id="A0A059G540"/>
<dbReference type="Proteomes" id="UP000024942">
    <property type="component" value="Unassembled WGS sequence"/>
</dbReference>
<feature type="transmembrane region" description="Helical" evidence="5">
    <location>
        <begin position="101"/>
        <end position="120"/>
    </location>
</feature>
<dbReference type="EMBL" id="ARYL01000023">
    <property type="protein sequence ID" value="KDA01715.1"/>
    <property type="molecule type" value="Genomic_DNA"/>
</dbReference>
<dbReference type="OrthoDB" id="4391260at2"/>
<reference evidence="7 8" key="1">
    <citation type="journal article" date="2014" name="Antonie Van Leeuwenhoek">
        <title>Hyphomonas beringensis sp. nov. and Hyphomonas chukchiensis sp. nov., isolated from surface seawater of the Bering Sea and Chukchi Sea.</title>
        <authorList>
            <person name="Li C."/>
            <person name="Lai Q."/>
            <person name="Li G."/>
            <person name="Dong C."/>
            <person name="Wang J."/>
            <person name="Liao Y."/>
            <person name="Shao Z."/>
        </authorList>
    </citation>
    <scope>NUCLEOTIDE SEQUENCE [LARGE SCALE GENOMIC DNA]</scope>
    <source>
        <strain evidence="7 8">SCH89</strain>
    </source>
</reference>
<dbReference type="InterPro" id="IPR051533">
    <property type="entry name" value="WaaL-like"/>
</dbReference>
<evidence type="ECO:0000256" key="1">
    <source>
        <dbReference type="ARBA" id="ARBA00004141"/>
    </source>
</evidence>
<keyword evidence="4 5" id="KW-0472">Membrane</keyword>
<feature type="transmembrane region" description="Helical" evidence="5">
    <location>
        <begin position="127"/>
        <end position="147"/>
    </location>
</feature>
<evidence type="ECO:0000259" key="6">
    <source>
        <dbReference type="Pfam" id="PF04932"/>
    </source>
</evidence>
<comment type="subcellular location">
    <subcellularLocation>
        <location evidence="1">Membrane</location>
        <topology evidence="1">Multi-pass membrane protein</topology>
    </subcellularLocation>
</comment>
<evidence type="ECO:0000256" key="2">
    <source>
        <dbReference type="ARBA" id="ARBA00022692"/>
    </source>
</evidence>
<evidence type="ECO:0000256" key="5">
    <source>
        <dbReference type="SAM" id="Phobius"/>
    </source>
</evidence>
<feature type="transmembrane region" description="Helical" evidence="5">
    <location>
        <begin position="238"/>
        <end position="257"/>
    </location>
</feature>
<feature type="transmembrane region" description="Helical" evidence="5">
    <location>
        <begin position="52"/>
        <end position="68"/>
    </location>
</feature>
<feature type="domain" description="O-antigen ligase-related" evidence="6">
    <location>
        <begin position="195"/>
        <end position="348"/>
    </location>
</feature>